<proteinExistence type="predicted"/>
<dbReference type="Proteomes" id="UP000664601">
    <property type="component" value="Unassembled WGS sequence"/>
</dbReference>
<dbReference type="PANTHER" id="PTHR48098">
    <property type="entry name" value="ENTEROCHELIN ESTERASE-RELATED"/>
    <property type="match status" value="1"/>
</dbReference>
<dbReference type="PANTHER" id="PTHR48098:SF1">
    <property type="entry name" value="DIACYLGLYCEROL ACYLTRANSFERASE_MYCOLYLTRANSFERASE AG85A"/>
    <property type="match status" value="1"/>
</dbReference>
<dbReference type="InterPro" id="IPR050583">
    <property type="entry name" value="Mycobacterial_A85_antigen"/>
</dbReference>
<dbReference type="Pfam" id="PF00756">
    <property type="entry name" value="Esterase"/>
    <property type="match status" value="1"/>
</dbReference>
<accession>A0ABS3L9H0</accession>
<keyword evidence="2" id="KW-1185">Reference proteome</keyword>
<gene>
    <name evidence="1" type="ORF">JZO70_08935</name>
</gene>
<organism evidence="1 2">
    <name type="scientific">Candidatus Enterococcus moelleringii</name>
    <dbReference type="NCBI Taxonomy" id="2815325"/>
    <lineage>
        <taxon>Bacteria</taxon>
        <taxon>Bacillati</taxon>
        <taxon>Bacillota</taxon>
        <taxon>Bacilli</taxon>
        <taxon>Lactobacillales</taxon>
        <taxon>Enterococcaceae</taxon>
        <taxon>Enterococcus</taxon>
    </lineage>
</organism>
<dbReference type="InterPro" id="IPR000801">
    <property type="entry name" value="Esterase-like"/>
</dbReference>
<protein>
    <submittedName>
        <fullName evidence="1">Esterase family protein</fullName>
    </submittedName>
</protein>
<name>A0ABS3L9H0_9ENTE</name>
<dbReference type="RefSeq" id="WP_207673217.1">
    <property type="nucleotide sequence ID" value="NZ_JAFREM010000014.1"/>
</dbReference>
<comment type="caution">
    <text evidence="1">The sequence shown here is derived from an EMBL/GenBank/DDBJ whole genome shotgun (WGS) entry which is preliminary data.</text>
</comment>
<dbReference type="SUPFAM" id="SSF53474">
    <property type="entry name" value="alpha/beta-Hydrolases"/>
    <property type="match status" value="1"/>
</dbReference>
<dbReference type="Gene3D" id="3.40.50.1820">
    <property type="entry name" value="alpha/beta hydrolase"/>
    <property type="match status" value="1"/>
</dbReference>
<dbReference type="InterPro" id="IPR029058">
    <property type="entry name" value="AB_hydrolase_fold"/>
</dbReference>
<reference evidence="1 2" key="1">
    <citation type="submission" date="2021-03" db="EMBL/GenBank/DDBJ databases">
        <title>Enterococcal diversity collection.</title>
        <authorList>
            <person name="Gilmore M.S."/>
            <person name="Schwartzman J."/>
            <person name="Van Tyne D."/>
            <person name="Martin M."/>
            <person name="Earl A.M."/>
            <person name="Manson A.L."/>
            <person name="Straub T."/>
            <person name="Salamzade R."/>
            <person name="Saavedra J."/>
            <person name="Lebreton F."/>
            <person name="Prichula J."/>
            <person name="Schaufler K."/>
            <person name="Gaca A."/>
            <person name="Sgardioli B."/>
            <person name="Wagenaar J."/>
            <person name="Strong T."/>
        </authorList>
    </citation>
    <scope>NUCLEOTIDE SEQUENCE [LARGE SCALE GENOMIC DNA]</scope>
    <source>
        <strain evidence="1 2">669A</strain>
    </source>
</reference>
<evidence type="ECO:0000313" key="2">
    <source>
        <dbReference type="Proteomes" id="UP000664601"/>
    </source>
</evidence>
<evidence type="ECO:0000313" key="1">
    <source>
        <dbReference type="EMBL" id="MBO1306283.1"/>
    </source>
</evidence>
<sequence length="254" mass="29201">MGFMKVEFYSEALEQTVPINVALPKINKDNLNKKYQVLYLLHGASDDYSKWARRVPIERVTREKELIVVMADAGLSFYSNTADSYNYWDFFSSELINFVDGHFPTVSDREHRMVAGLSMGGFGSLKLGILNPEKFSKIGSFSGAAMPDELYTNSFSEHKFIQTKNTAANFIENGFGPASEFNESANDLLYQLKKAKDLPKMYISCGDSDFLIEMNRAFHQTLNEMEIPHTYEEWPGDHDWDFWEESLKRFVKTI</sequence>
<dbReference type="EMBL" id="JAFREM010000014">
    <property type="protein sequence ID" value="MBO1306283.1"/>
    <property type="molecule type" value="Genomic_DNA"/>
</dbReference>